<keyword evidence="5" id="KW-0460">Magnesium</keyword>
<evidence type="ECO:0000256" key="3">
    <source>
        <dbReference type="ARBA" id="ARBA00022723"/>
    </source>
</evidence>
<accession>A0A3E2HH50</accession>
<sequence length="1527" mass="170417">MSKHLPFCHLRTPQFRDFSEALATNGLRREILHQLTRQPCVPKIISPKVITKQTYKRPTLVITSTPCDDMADDIQATALTLRFKYQKHTILLFVEPLTPFKTIKSDLYEVLRDRYGPNSNAPPENQIKLPSSPNAIALAIPIDIYEPSKGWQRLHVNDTDTPKGKGIKDVAALAFSFIEEDAEDDEVEFVVEWSSYDEQYGDGVEGDEGRNGVLARIPIKPPIAIFKSAHIRHLIVVPVRPQLFPSRLKMSPPPLEKQYMSSTTKPKKQNVEPRPSASILLISPKNQILLLHRVRTSSSFPSAHVFPGGNLSALQDGPIPSPSDPRRHLDSPIYRLGAIRECFEESGILLAKRNDGSGRLLEVDEAERERARKDIHAGRVKFNDWVEKQGGIVDLDSLLPFTRWVTPNNIPRRFTTQMYIYFLPLSRNSESTPNISEDAVIPIPTSDGGVEHTTAQFATCETWLSQARRNEIILFPPQFYLMYLLSPLLSPPSPVSSELSTAELQSQRDKVLSFLQTDGDGKGVKWADKVMSPVGLMVRKSDGRSVLGIDKPGPELNGSGRRGDELRVVLVKFSKEGPRNVEVMWRKDVKQQTLFASTHPKLAENILSKKVMDPGDRPARTALVNALQCLKLRDRELVNKPNTKPEQEPNNADCKYISRPRDFSKVTRAAIAHSLLPMAMRRRASEDITKGSAQSTNDCAITPTLSNATLSDLYAQPIPERQQTSRMDQPSPVNKNLAKAVELSIIEDGHRHLSRPSSRLSDNLVIVPSVAVPQIWNSPARSLLGDNPLSIEGLAWTIAQNMENTRVLKHLQADDEGQAQIKGVTWKAWFLNYSQSVAGQRHKNEEAPLPGTFPPQSRIIESEEPQLMEDHWPNYQIDKSDAYRNLDPNLKEDYVCAEGLCWASQIPSIPAKYTLSALEGRALYMRGIPFQWTTAMSAAMFSIFGRVTGCPCVSDSVSGDRFRWLVMSTVEEVNRIIVQTRDMVIFLEGLTVEVARYPGDGVRKRSFCPVLPPQPAAEYRGPSKPTGYSQTFDPAISRPKFASQTSNTDVLSLEHVLPPGINYAATGSSFAPAKASGEQNGSIAFGTPSGIFDFSTTALTSTMLERSYHNQNLVQHGTFQPDARETQATQSNSTQLQRLNTPGSNQPEKEDLHTDMNKVIGFSLKAPQTPTSMMSYLERTSVWEQKFRMSNPSTPAQSSPSRDATAMTAKEASNNETANQLSVLGSRFSEPPFQSTDKTVNQASLATKPSGLSWAAVAGSPLKNSRVIDLRPRETLETANTLNSSPNKNINTSRHIEQASEISSPEPKEVQMRVVFLLDIPNNITYEIVSDAIHEGPLHSIRFGINGDNNSRFCGIVFRYSSDARKFYASLQVNEGENPHIARRFRWNVKSAMGPPFPADDIINAMTWNNDAPYTTPATRRLTLVKSQLFSQYSEGQLEDMFAKVVRREFIQRIFLYNSGNATVIFAGVQEAIAIKKHLEKMERRASNGDGVPPIFDGLTVMFSRDPCEQPLRFISSVNMRKRSKFN</sequence>
<dbReference type="PANTHER" id="PTHR12318:SF0">
    <property type="entry name" value="ACYL-COENZYME A DIPHOSPHATASE NUDT19"/>
    <property type="match status" value="1"/>
</dbReference>
<keyword evidence="4" id="KW-0378">Hydrolase</keyword>
<dbReference type="GO" id="GO:0016818">
    <property type="term" value="F:hydrolase activity, acting on acid anhydrides, in phosphorus-containing anhydrides"/>
    <property type="evidence" value="ECO:0007669"/>
    <property type="project" value="InterPro"/>
</dbReference>
<evidence type="ECO:0000256" key="4">
    <source>
        <dbReference type="ARBA" id="ARBA00022801"/>
    </source>
</evidence>
<comment type="caution">
    <text evidence="9">The sequence shown here is derived from an EMBL/GenBank/DDBJ whole genome shotgun (WGS) entry which is preliminary data.</text>
</comment>
<dbReference type="CDD" id="cd18870">
    <property type="entry name" value="NUDIX_AcylCoAdiphos_Nudt19"/>
    <property type="match status" value="1"/>
</dbReference>
<name>A0A3E2HH50_SCYLI</name>
<comment type="cofactor">
    <cofactor evidence="1">
        <name>Mn(2+)</name>
        <dbReference type="ChEBI" id="CHEBI:29035"/>
    </cofactor>
</comment>
<dbReference type="GO" id="GO:0046872">
    <property type="term" value="F:metal ion binding"/>
    <property type="evidence" value="ECO:0007669"/>
    <property type="project" value="UniProtKB-KW"/>
</dbReference>
<evidence type="ECO:0000313" key="9">
    <source>
        <dbReference type="EMBL" id="RFU32748.1"/>
    </source>
</evidence>
<feature type="compositionally biased region" description="Polar residues" evidence="7">
    <location>
        <begin position="1126"/>
        <end position="1146"/>
    </location>
</feature>
<gene>
    <name evidence="9" type="ORF">B7463_g3612</name>
</gene>
<dbReference type="GO" id="GO:0005739">
    <property type="term" value="C:mitochondrion"/>
    <property type="evidence" value="ECO:0007669"/>
    <property type="project" value="TreeGrafter"/>
</dbReference>
<feature type="compositionally biased region" description="Polar residues" evidence="7">
    <location>
        <begin position="1278"/>
        <end position="1293"/>
    </location>
</feature>
<proteinExistence type="predicted"/>
<feature type="region of interest" description="Disordered" evidence="7">
    <location>
        <begin position="254"/>
        <end position="274"/>
    </location>
</feature>
<dbReference type="EMBL" id="NCSJ02000049">
    <property type="protein sequence ID" value="RFU32748.1"/>
    <property type="molecule type" value="Genomic_DNA"/>
</dbReference>
<feature type="region of interest" description="Disordered" evidence="7">
    <location>
        <begin position="1188"/>
        <end position="1217"/>
    </location>
</feature>
<dbReference type="SUPFAM" id="SSF55811">
    <property type="entry name" value="Nudix"/>
    <property type="match status" value="1"/>
</dbReference>
<evidence type="ECO:0000256" key="1">
    <source>
        <dbReference type="ARBA" id="ARBA00001936"/>
    </source>
</evidence>
<feature type="non-terminal residue" evidence="9">
    <location>
        <position position="1"/>
    </location>
</feature>
<dbReference type="STRING" id="5539.A0A3E2HH50"/>
<feature type="compositionally biased region" description="Polar residues" evidence="7">
    <location>
        <begin position="1188"/>
        <end position="1202"/>
    </location>
</feature>
<dbReference type="InterPro" id="IPR039121">
    <property type="entry name" value="NUDT19"/>
</dbReference>
<reference evidence="9 10" key="1">
    <citation type="submission" date="2018-05" db="EMBL/GenBank/DDBJ databases">
        <title>Draft genome sequence of Scytalidium lignicola DSM 105466, a ubiquitous saprotrophic fungus.</title>
        <authorList>
            <person name="Buettner E."/>
            <person name="Gebauer A.M."/>
            <person name="Hofrichter M."/>
            <person name="Liers C."/>
            <person name="Kellner H."/>
        </authorList>
    </citation>
    <scope>NUCLEOTIDE SEQUENCE [LARGE SCALE GENOMIC DNA]</scope>
    <source>
        <strain evidence="9 10">DSM 105466</strain>
    </source>
</reference>
<feature type="non-terminal residue" evidence="9">
    <location>
        <position position="1527"/>
    </location>
</feature>
<evidence type="ECO:0000256" key="2">
    <source>
        <dbReference type="ARBA" id="ARBA00001946"/>
    </source>
</evidence>
<dbReference type="OrthoDB" id="1695362at2759"/>
<dbReference type="PROSITE" id="PS51462">
    <property type="entry name" value="NUDIX"/>
    <property type="match status" value="1"/>
</dbReference>
<evidence type="ECO:0000256" key="7">
    <source>
        <dbReference type="SAM" id="MobiDB-lite"/>
    </source>
</evidence>
<organism evidence="9 10">
    <name type="scientific">Scytalidium lignicola</name>
    <name type="common">Hyphomycete</name>
    <dbReference type="NCBI Taxonomy" id="5539"/>
    <lineage>
        <taxon>Eukaryota</taxon>
        <taxon>Fungi</taxon>
        <taxon>Dikarya</taxon>
        <taxon>Ascomycota</taxon>
        <taxon>Pezizomycotina</taxon>
        <taxon>Leotiomycetes</taxon>
        <taxon>Leotiomycetes incertae sedis</taxon>
        <taxon>Scytalidium</taxon>
    </lineage>
</organism>
<feature type="region of interest" description="Disordered" evidence="7">
    <location>
        <begin position="1278"/>
        <end position="1305"/>
    </location>
</feature>
<feature type="domain" description="Nudix hydrolase" evidence="8">
    <location>
        <begin position="272"/>
        <end position="481"/>
    </location>
</feature>
<dbReference type="PANTHER" id="PTHR12318">
    <property type="entry name" value="TESTOSTERONE-REGULATED PROTEIN RP2"/>
    <property type="match status" value="1"/>
</dbReference>
<keyword evidence="3" id="KW-0479">Metal-binding</keyword>
<evidence type="ECO:0000256" key="6">
    <source>
        <dbReference type="ARBA" id="ARBA00023211"/>
    </source>
</evidence>
<dbReference type="InterPro" id="IPR000086">
    <property type="entry name" value="NUDIX_hydrolase_dom"/>
</dbReference>
<dbReference type="Proteomes" id="UP000258309">
    <property type="component" value="Unassembled WGS sequence"/>
</dbReference>
<evidence type="ECO:0000256" key="5">
    <source>
        <dbReference type="ARBA" id="ARBA00022842"/>
    </source>
</evidence>
<comment type="cofactor">
    <cofactor evidence="2">
        <name>Mg(2+)</name>
        <dbReference type="ChEBI" id="CHEBI:18420"/>
    </cofactor>
</comment>
<dbReference type="InterPro" id="IPR015797">
    <property type="entry name" value="NUDIX_hydrolase-like_dom_sf"/>
</dbReference>
<keyword evidence="6" id="KW-0464">Manganese</keyword>
<protein>
    <recommendedName>
        <fullName evidence="8">Nudix hydrolase domain-containing protein</fullName>
    </recommendedName>
</protein>
<evidence type="ECO:0000259" key="8">
    <source>
        <dbReference type="PROSITE" id="PS51462"/>
    </source>
</evidence>
<feature type="region of interest" description="Disordered" evidence="7">
    <location>
        <begin position="1122"/>
        <end position="1151"/>
    </location>
</feature>
<keyword evidence="10" id="KW-1185">Reference proteome</keyword>
<dbReference type="Gene3D" id="3.90.79.10">
    <property type="entry name" value="Nucleoside Triphosphate Pyrophosphohydrolase"/>
    <property type="match status" value="1"/>
</dbReference>
<evidence type="ECO:0000313" key="10">
    <source>
        <dbReference type="Proteomes" id="UP000258309"/>
    </source>
</evidence>